<dbReference type="Proteomes" id="UP000029980">
    <property type="component" value="Chromosome"/>
</dbReference>
<keyword evidence="2" id="KW-1185">Reference proteome</keyword>
<organism evidence="1 2">
    <name type="scientific">Thermococcus eurythermalis</name>
    <dbReference type="NCBI Taxonomy" id="1505907"/>
    <lineage>
        <taxon>Archaea</taxon>
        <taxon>Methanobacteriati</taxon>
        <taxon>Methanobacteriota</taxon>
        <taxon>Thermococci</taxon>
        <taxon>Thermococcales</taxon>
        <taxon>Thermococcaceae</taxon>
        <taxon>Thermococcus</taxon>
    </lineage>
</organism>
<dbReference type="AlphaFoldDB" id="A0A097QS37"/>
<protein>
    <submittedName>
        <fullName evidence="1">Uncharacterized protein</fullName>
    </submittedName>
</protein>
<evidence type="ECO:0000313" key="2">
    <source>
        <dbReference type="Proteomes" id="UP000029980"/>
    </source>
</evidence>
<reference evidence="1 2" key="1">
    <citation type="journal article" date="2015" name="Int. J. Syst. Evol. Microbiol.">
        <title>Thermococcus eurythermalis sp. nov., a conditional piezophilic hyperthermophilic archaeon with a wide temperature range isolated from an oil-immersed chimney in the Guaymas Basin.</title>
        <authorList>
            <person name="Zhao W."/>
            <person name="Zeng X."/>
            <person name="Xiao X."/>
        </authorList>
    </citation>
    <scope>NUCLEOTIDE SEQUENCE [LARGE SCALE GENOMIC DNA]</scope>
    <source>
        <strain evidence="1 2">A501</strain>
    </source>
</reference>
<name>A0A097QS37_9EURY</name>
<gene>
    <name evidence="1" type="ORF">TEU_02380</name>
</gene>
<dbReference type="STRING" id="1505907.TEU_02380"/>
<sequence length="250" mass="26829">MKRLVGILLVFLVLGLTTSSAMAASNVAPESTPSVPQTSKCPCCSGNVSLPRNLRVQELRGPTAYLMVLRVFNAKDSTMLREHLQDQNLVPMYEKATVLVVKYNGTTTEIVKVPLIGSTSVGQLVYVQNKYGSALALGRYVLGSHEIEVYTVNTNGDIHREVRPLGFWGSLKCFICEYVADAVIKLGGAAACTGVCGTACLMSTPIPGAVAACLSTCFPICSVVSGIVVEYLKYKKYISSHEVCKKAGYC</sequence>
<dbReference type="EMBL" id="CP008887">
    <property type="protein sequence ID" value="AIU69279.1"/>
    <property type="molecule type" value="Genomic_DNA"/>
</dbReference>
<evidence type="ECO:0000313" key="1">
    <source>
        <dbReference type="EMBL" id="AIU69279.1"/>
    </source>
</evidence>
<dbReference type="HOGENOM" id="CLU_1109546_0_0_2"/>
<proteinExistence type="predicted"/>
<dbReference type="KEGG" id="teu:TEU_02380"/>
<accession>A0A097QS37</accession>